<evidence type="ECO:0000256" key="6">
    <source>
        <dbReference type="ARBA" id="ARBA00023201"/>
    </source>
</evidence>
<dbReference type="AlphaFoldDB" id="A0A8J2Z5G2"/>
<dbReference type="NCBIfam" id="NF007112">
    <property type="entry name" value="PRK09561.1"/>
    <property type="match status" value="1"/>
</dbReference>
<comment type="function">
    <text evidence="7">Na(+)/H(+) antiporter that extrudes sodium in exchange for external protons.</text>
</comment>
<evidence type="ECO:0000256" key="5">
    <source>
        <dbReference type="ARBA" id="ARBA00023136"/>
    </source>
</evidence>
<keyword evidence="4 7" id="KW-1133">Transmembrane helix</keyword>
<protein>
    <recommendedName>
        <fullName evidence="7">Na(+)/H(+) antiporter NhaA</fullName>
    </recommendedName>
    <alternativeName>
        <fullName evidence="7">Sodium/proton antiporter NhaA</fullName>
    </alternativeName>
</protein>
<gene>
    <name evidence="7 8" type="primary">nhaA</name>
    <name evidence="8" type="ORF">GCM10010995_18900</name>
</gene>
<dbReference type="PANTHER" id="PTHR30341:SF0">
    <property type="entry name" value="NA(+)_H(+) ANTIPORTER NHAA"/>
    <property type="match status" value="1"/>
</dbReference>
<dbReference type="GO" id="GO:0015385">
    <property type="term" value="F:sodium:proton antiporter activity"/>
    <property type="evidence" value="ECO:0007669"/>
    <property type="project" value="UniProtKB-UniRule"/>
</dbReference>
<reference evidence="8" key="2">
    <citation type="submission" date="2020-09" db="EMBL/GenBank/DDBJ databases">
        <authorList>
            <person name="Sun Q."/>
            <person name="Zhou Y."/>
        </authorList>
    </citation>
    <scope>NUCLEOTIDE SEQUENCE</scope>
    <source>
        <strain evidence="8">CGMCC 1.15758</strain>
    </source>
</reference>
<comment type="subcellular location">
    <subcellularLocation>
        <location evidence="1">Cell inner membrane</location>
        <topology evidence="1">Multi-pass membrane protein</topology>
    </subcellularLocation>
    <subcellularLocation>
        <location evidence="7">Cell membrane</location>
        <topology evidence="7">Multi-pass membrane protein</topology>
    </subcellularLocation>
</comment>
<keyword evidence="7" id="KW-0915">Sodium</keyword>
<feature type="transmembrane region" description="Helical" evidence="7">
    <location>
        <begin position="284"/>
        <end position="307"/>
    </location>
</feature>
<feature type="transmembrane region" description="Helical" evidence="7">
    <location>
        <begin position="152"/>
        <end position="173"/>
    </location>
</feature>
<name>A0A8J2Z5G2_9GAMM</name>
<keyword evidence="9" id="KW-1185">Reference proteome</keyword>
<feature type="transmembrane region" description="Helical" evidence="7">
    <location>
        <begin position="327"/>
        <end position="348"/>
    </location>
</feature>
<comment type="catalytic activity">
    <reaction evidence="7">
        <text>Na(+)(in) + 2 H(+)(out) = Na(+)(out) + 2 H(+)(in)</text>
        <dbReference type="Rhea" id="RHEA:29251"/>
        <dbReference type="ChEBI" id="CHEBI:15378"/>
        <dbReference type="ChEBI" id="CHEBI:29101"/>
    </reaction>
</comment>
<comment type="similarity">
    <text evidence="7">Belongs to the NhaA Na(+)/H(+) (TC 2.A.33) antiporter family.</text>
</comment>
<dbReference type="Pfam" id="PF06965">
    <property type="entry name" value="Na_H_antiport_1"/>
    <property type="match status" value="1"/>
</dbReference>
<dbReference type="GO" id="GO:0006885">
    <property type="term" value="P:regulation of pH"/>
    <property type="evidence" value="ECO:0007669"/>
    <property type="project" value="UniProtKB-UniRule"/>
</dbReference>
<comment type="caution">
    <text evidence="8">The sequence shown here is derived from an EMBL/GenBank/DDBJ whole genome shotgun (WGS) entry which is preliminary data.</text>
</comment>
<feature type="transmembrane region" description="Helical" evidence="7">
    <location>
        <begin position="180"/>
        <end position="200"/>
    </location>
</feature>
<dbReference type="HAMAP" id="MF_01844">
    <property type="entry name" value="NhaA"/>
    <property type="match status" value="1"/>
</dbReference>
<keyword evidence="7" id="KW-0050">Antiport</keyword>
<organism evidence="8 9">
    <name type="scientific">Cysteiniphilum litorale</name>
    <dbReference type="NCBI Taxonomy" id="2056700"/>
    <lineage>
        <taxon>Bacteria</taxon>
        <taxon>Pseudomonadati</taxon>
        <taxon>Pseudomonadota</taxon>
        <taxon>Gammaproteobacteria</taxon>
        <taxon>Thiotrichales</taxon>
        <taxon>Fastidiosibacteraceae</taxon>
        <taxon>Cysteiniphilum</taxon>
    </lineage>
</organism>
<evidence type="ECO:0000256" key="4">
    <source>
        <dbReference type="ARBA" id="ARBA00022989"/>
    </source>
</evidence>
<reference evidence="8" key="1">
    <citation type="journal article" date="2014" name="Int. J. Syst. Evol. Microbiol.">
        <title>Complete genome sequence of Corynebacterium casei LMG S-19264T (=DSM 44701T), isolated from a smear-ripened cheese.</title>
        <authorList>
            <consortium name="US DOE Joint Genome Institute (JGI-PGF)"/>
            <person name="Walter F."/>
            <person name="Albersmeier A."/>
            <person name="Kalinowski J."/>
            <person name="Ruckert C."/>
        </authorList>
    </citation>
    <scope>NUCLEOTIDE SEQUENCE</scope>
    <source>
        <strain evidence="8">CGMCC 1.15758</strain>
    </source>
</reference>
<dbReference type="Proteomes" id="UP000636949">
    <property type="component" value="Unassembled WGS sequence"/>
</dbReference>
<dbReference type="PANTHER" id="PTHR30341">
    <property type="entry name" value="SODIUM ION/PROTON ANTIPORTER NHAA-RELATED"/>
    <property type="match status" value="1"/>
</dbReference>
<feature type="transmembrane region" description="Helical" evidence="7">
    <location>
        <begin position="7"/>
        <end position="28"/>
    </location>
</feature>
<feature type="transmembrane region" description="Helical" evidence="7">
    <location>
        <begin position="354"/>
        <end position="374"/>
    </location>
</feature>
<feature type="transmembrane region" description="Helical" evidence="7">
    <location>
        <begin position="206"/>
        <end position="233"/>
    </location>
</feature>
<keyword evidence="7" id="KW-0813">Transport</keyword>
<feature type="transmembrane region" description="Helical" evidence="7">
    <location>
        <begin position="254"/>
        <end position="272"/>
    </location>
</feature>
<proteinExistence type="inferred from homology"/>
<evidence type="ECO:0000256" key="7">
    <source>
        <dbReference type="HAMAP-Rule" id="MF_01844"/>
    </source>
</evidence>
<feature type="transmembrane region" description="Helical" evidence="7">
    <location>
        <begin position="125"/>
        <end position="146"/>
    </location>
</feature>
<dbReference type="Gene3D" id="1.20.1530.10">
    <property type="entry name" value="Na+/H+ antiporter like domain"/>
    <property type="match status" value="1"/>
</dbReference>
<keyword evidence="7" id="KW-0406">Ion transport</keyword>
<dbReference type="InterPro" id="IPR004670">
    <property type="entry name" value="NhaA"/>
</dbReference>
<dbReference type="NCBIfam" id="NF007111">
    <property type="entry name" value="PRK09560.1"/>
    <property type="match status" value="1"/>
</dbReference>
<feature type="transmembrane region" description="Helical" evidence="7">
    <location>
        <begin position="92"/>
        <end position="113"/>
    </location>
</feature>
<dbReference type="RefSeq" id="WP_117003177.1">
    <property type="nucleotide sequence ID" value="NZ_BMJS01000022.1"/>
</dbReference>
<evidence type="ECO:0000256" key="3">
    <source>
        <dbReference type="ARBA" id="ARBA00022692"/>
    </source>
</evidence>
<dbReference type="InterPro" id="IPR023171">
    <property type="entry name" value="Na/H_antiporter_dom_sf"/>
</dbReference>
<dbReference type="OrthoDB" id="9808135at2"/>
<evidence type="ECO:0000313" key="8">
    <source>
        <dbReference type="EMBL" id="GGG01652.1"/>
    </source>
</evidence>
<keyword evidence="5 7" id="KW-0472">Membrane</keyword>
<accession>A0A8J2Z5G2</accession>
<dbReference type="EMBL" id="BMJS01000022">
    <property type="protein sequence ID" value="GGG01652.1"/>
    <property type="molecule type" value="Genomic_DNA"/>
</dbReference>
<dbReference type="GO" id="GO:0005886">
    <property type="term" value="C:plasma membrane"/>
    <property type="evidence" value="ECO:0007669"/>
    <property type="project" value="UniProtKB-SubCell"/>
</dbReference>
<keyword evidence="6 7" id="KW-0739">Sodium transport</keyword>
<evidence type="ECO:0000256" key="2">
    <source>
        <dbReference type="ARBA" id="ARBA00022475"/>
    </source>
</evidence>
<keyword evidence="3 7" id="KW-0812">Transmembrane</keyword>
<keyword evidence="2 7" id="KW-1003">Cell membrane</keyword>
<sequence length="379" mass="40989">MSKERKLSIEVIGGIILFTAAVAAIVVNNSWLSPYYHMLETVYAGVSIGNFALQKNLVHWINDGFMALYFLLVGLEIKREFVGGTLSSKSNIIIPAIVALFGLLVPALIYFLINQHNPNYIDGWAIPTATDIAFTLGILALLGSRIPTSLKILVTTIAIFDDIAAIVIIAAFYTSNLSLISLFAALICIVVLICMNRLGVRKLAPFMIVGVIMWLCVLQSGVHATLAGVALALTIPHTEKNSPLLKLEHSLNPWIIFMVLPLFAFANAGISFSGMNLSHLVHPVSLGIILGLFLGKQIGIFISLYLFSKTKYFTIGRQLSMGQLYGIGLVCGIGFTMSLFIGTLAFATPELMNMVKVGVLGGSLISGFAGYLVLRKCCK</sequence>
<dbReference type="NCBIfam" id="TIGR00773">
    <property type="entry name" value="NhaA"/>
    <property type="match status" value="1"/>
</dbReference>
<evidence type="ECO:0000256" key="1">
    <source>
        <dbReference type="ARBA" id="ARBA00004429"/>
    </source>
</evidence>
<evidence type="ECO:0000313" key="9">
    <source>
        <dbReference type="Proteomes" id="UP000636949"/>
    </source>
</evidence>